<dbReference type="EMBL" id="CP118166">
    <property type="protein sequence ID" value="WDI30277.1"/>
    <property type="molecule type" value="Genomic_DNA"/>
</dbReference>
<comment type="similarity">
    <text evidence="3 11">Belongs to the gamma-glutamyltransferase family.</text>
</comment>
<evidence type="ECO:0000256" key="5">
    <source>
        <dbReference type="ARBA" id="ARBA00022801"/>
    </source>
</evidence>
<feature type="active site" description="Nucleophile" evidence="9">
    <location>
        <position position="421"/>
    </location>
</feature>
<dbReference type="SUPFAM" id="SSF56235">
    <property type="entry name" value="N-terminal nucleophile aminohydrolases (Ntn hydrolases)"/>
    <property type="match status" value="1"/>
</dbReference>
<comment type="catalytic activity">
    <reaction evidence="8 11">
        <text>an N-terminal (5-L-glutamyl)-[peptide] + an alpha-amino acid = 5-L-glutamyl amino acid + an N-terminal L-alpha-aminoacyl-[peptide]</text>
        <dbReference type="Rhea" id="RHEA:23904"/>
        <dbReference type="Rhea" id="RHEA-COMP:9780"/>
        <dbReference type="Rhea" id="RHEA-COMP:9795"/>
        <dbReference type="ChEBI" id="CHEBI:77644"/>
        <dbReference type="ChEBI" id="CHEBI:78597"/>
        <dbReference type="ChEBI" id="CHEBI:78599"/>
        <dbReference type="ChEBI" id="CHEBI:78608"/>
        <dbReference type="EC" id="2.3.2.2"/>
    </reaction>
</comment>
<keyword evidence="6 11" id="KW-0865">Zymogen</keyword>
<dbReference type="InterPro" id="IPR043137">
    <property type="entry name" value="GGT_ssub_C"/>
</dbReference>
<evidence type="ECO:0000313" key="13">
    <source>
        <dbReference type="Proteomes" id="UP001214043"/>
    </source>
</evidence>
<evidence type="ECO:0000256" key="1">
    <source>
        <dbReference type="ARBA" id="ARBA00001049"/>
    </source>
</evidence>
<dbReference type="Gene3D" id="1.10.246.130">
    <property type="match status" value="1"/>
</dbReference>
<feature type="binding site" evidence="10">
    <location>
        <position position="461"/>
    </location>
    <ligand>
        <name>L-glutamate</name>
        <dbReference type="ChEBI" id="CHEBI:29985"/>
    </ligand>
</feature>
<dbReference type="RefSeq" id="WP_274492074.1">
    <property type="nucleotide sequence ID" value="NZ_CP118166.1"/>
</dbReference>
<dbReference type="PROSITE" id="PS51257">
    <property type="entry name" value="PROKAR_LIPOPROTEIN"/>
    <property type="match status" value="1"/>
</dbReference>
<comment type="pathway">
    <text evidence="11">Sulfur metabolism; glutathione metabolism.</text>
</comment>
<gene>
    <name evidence="12" type="primary">ggt</name>
    <name evidence="12" type="ORF">PUV54_09935</name>
</gene>
<dbReference type="Proteomes" id="UP001214043">
    <property type="component" value="Chromosome"/>
</dbReference>
<evidence type="ECO:0000256" key="10">
    <source>
        <dbReference type="PIRSR" id="PIRSR600101-2"/>
    </source>
</evidence>
<dbReference type="EC" id="3.4.19.13" evidence="11"/>
<dbReference type="GO" id="GO:0006751">
    <property type="term" value="P:glutathione catabolic process"/>
    <property type="evidence" value="ECO:0007669"/>
    <property type="project" value="UniProtKB-UniRule"/>
</dbReference>
<dbReference type="InterPro" id="IPR029055">
    <property type="entry name" value="Ntn_hydrolases_N"/>
</dbReference>
<dbReference type="EC" id="2.3.2.2" evidence="11"/>
<evidence type="ECO:0000256" key="6">
    <source>
        <dbReference type="ARBA" id="ARBA00023145"/>
    </source>
</evidence>
<name>A0AAE9ZCA7_9PROT</name>
<dbReference type="AlphaFoldDB" id="A0AAE9ZCA7"/>
<protein>
    <recommendedName>
        <fullName evidence="11">Glutathione hydrolase proenzyme</fullName>
        <ecNumber evidence="11">2.3.2.2</ecNumber>
        <ecNumber evidence="11">3.4.19.13</ecNumber>
    </recommendedName>
    <component>
        <recommendedName>
            <fullName evidence="11">Glutathione hydrolase large chain</fullName>
        </recommendedName>
    </component>
    <component>
        <recommendedName>
            <fullName evidence="11">Glutathione hydrolase small chain</fullName>
        </recommendedName>
    </component>
</protein>
<evidence type="ECO:0000256" key="11">
    <source>
        <dbReference type="RuleBase" id="RU368036"/>
    </source>
</evidence>
<dbReference type="PANTHER" id="PTHR43199">
    <property type="entry name" value="GLUTATHIONE HYDROLASE"/>
    <property type="match status" value="1"/>
</dbReference>
<comment type="catalytic activity">
    <reaction evidence="1 11">
        <text>an S-substituted glutathione + H2O = an S-substituted L-cysteinylglycine + L-glutamate</text>
        <dbReference type="Rhea" id="RHEA:59468"/>
        <dbReference type="ChEBI" id="CHEBI:15377"/>
        <dbReference type="ChEBI" id="CHEBI:29985"/>
        <dbReference type="ChEBI" id="CHEBI:90779"/>
        <dbReference type="ChEBI" id="CHEBI:143103"/>
        <dbReference type="EC" id="3.4.19.13"/>
    </reaction>
</comment>
<evidence type="ECO:0000256" key="8">
    <source>
        <dbReference type="ARBA" id="ARBA00047417"/>
    </source>
</evidence>
<proteinExistence type="inferred from homology"/>
<keyword evidence="11" id="KW-0317">Glutathione biosynthesis</keyword>
<keyword evidence="7 11" id="KW-0012">Acyltransferase</keyword>
<comment type="catalytic activity">
    <reaction evidence="2 11">
        <text>glutathione + H2O = L-cysteinylglycine + L-glutamate</text>
        <dbReference type="Rhea" id="RHEA:28807"/>
        <dbReference type="ChEBI" id="CHEBI:15377"/>
        <dbReference type="ChEBI" id="CHEBI:29985"/>
        <dbReference type="ChEBI" id="CHEBI:57925"/>
        <dbReference type="ChEBI" id="CHEBI:61694"/>
        <dbReference type="EC" id="3.4.19.13"/>
    </reaction>
</comment>
<evidence type="ECO:0000256" key="2">
    <source>
        <dbReference type="ARBA" id="ARBA00001089"/>
    </source>
</evidence>
<keyword evidence="13" id="KW-1185">Reference proteome</keyword>
<feature type="binding site" evidence="10">
    <location>
        <position position="119"/>
    </location>
    <ligand>
        <name>L-glutamate</name>
        <dbReference type="ChEBI" id="CHEBI:29985"/>
    </ligand>
</feature>
<comment type="subunit">
    <text evidence="11">This enzyme consists of two polypeptide chains, which are synthesized in precursor form from a single polypeptide.</text>
</comment>
<dbReference type="InterPro" id="IPR000101">
    <property type="entry name" value="GGT_peptidase"/>
</dbReference>
<dbReference type="KEGG" id="hfl:PUV54_09935"/>
<dbReference type="Pfam" id="PF01019">
    <property type="entry name" value="G_glu_transpept"/>
    <property type="match status" value="1"/>
</dbReference>
<dbReference type="PRINTS" id="PR01210">
    <property type="entry name" value="GGTRANSPTASE"/>
</dbReference>
<sequence length="607" mass="63924">MGMFSCRAIWLVTIATLSVSCGRDVAEDSASSDVSSSNTETAETPAGNSKNHWFIAAANPYAAEAGADILRRGGSAVDAAIATQAVLGLVEPQSSGFGGGAFMLHYDPATQSLETYNGREVAPTSATPERFLTEAGEPMNFYDAVVGGLSVGVPGVVRMLEMAHQEHGKLPWAETILPAAKLAEDGFEVSPRLNGLLSRIPRLKQLPAAAEYFYDDTSSPWPVGHVLKNPAYAKTLNAIAADGAEAFYSGEIAAAIVEAVNDAPNPGGMTLEDLQGYRAVKLDPVCSGYRVYQICSMAPPSSGGVTALQILTLLEKFDLSAAGPGSIESLHLLFEASRLAYADRNQFLADNDMLSGEGLSPEAVIAGLLNPPYLEARAALIDPGYAAERVGAGNPAAYDNEENAGAWKRYGADASPEPPSTSHFVIVDGYGRVVSMTTTVEFAFGSHLMAAGMVLNNQLTDFSFLPERDGRPVANAVAPGKRPRSSMTPVIVFDGEGDVWSAIGSPGGPAIIGYVVKTLIAMIDWGMSPQAAIEYPNAVYPRGAPLLEEGGFDAQIVEGLKQKGHPVEVRGLNSGVHAFKVMPNDAFEGGADPRREGVWLTGVVEKE</sequence>
<accession>A0AAE9ZCA7</accession>
<keyword evidence="5 11" id="KW-0378">Hydrolase</keyword>
<evidence type="ECO:0000256" key="3">
    <source>
        <dbReference type="ARBA" id="ARBA00009381"/>
    </source>
</evidence>
<evidence type="ECO:0000256" key="7">
    <source>
        <dbReference type="ARBA" id="ARBA00023315"/>
    </source>
</evidence>
<feature type="binding site" evidence="10">
    <location>
        <begin position="485"/>
        <end position="486"/>
    </location>
    <ligand>
        <name>L-glutamate</name>
        <dbReference type="ChEBI" id="CHEBI:29985"/>
    </ligand>
</feature>
<organism evidence="12 13">
    <name type="scientific">Hyphococcus flavus</name>
    <dbReference type="NCBI Taxonomy" id="1866326"/>
    <lineage>
        <taxon>Bacteria</taxon>
        <taxon>Pseudomonadati</taxon>
        <taxon>Pseudomonadota</taxon>
        <taxon>Alphaproteobacteria</taxon>
        <taxon>Parvularculales</taxon>
        <taxon>Parvularculaceae</taxon>
        <taxon>Hyphococcus</taxon>
    </lineage>
</organism>
<feature type="binding site" evidence="10">
    <location>
        <position position="508"/>
    </location>
    <ligand>
        <name>L-glutamate</name>
        <dbReference type="ChEBI" id="CHEBI:29985"/>
    </ligand>
</feature>
<reference evidence="12" key="1">
    <citation type="submission" date="2023-02" db="EMBL/GenBank/DDBJ databases">
        <title>Genome sequence of Hyphococcus flavus.</title>
        <authorList>
            <person name="Rong J.-C."/>
            <person name="Zhao Q."/>
            <person name="Yi M."/>
            <person name="Wu J.-Y."/>
        </authorList>
    </citation>
    <scope>NUCLEOTIDE SEQUENCE</scope>
    <source>
        <strain evidence="12">MCCC 1K03223</strain>
    </source>
</reference>
<comment type="PTM">
    <text evidence="11">Cleaved by autocatalysis into a large and a small subunit.</text>
</comment>
<dbReference type="InterPro" id="IPR051792">
    <property type="entry name" value="GGT_bact"/>
</dbReference>
<dbReference type="NCBIfam" id="TIGR00066">
    <property type="entry name" value="g_glut_trans"/>
    <property type="match status" value="1"/>
</dbReference>
<evidence type="ECO:0000313" key="12">
    <source>
        <dbReference type="EMBL" id="WDI30277.1"/>
    </source>
</evidence>
<evidence type="ECO:0000256" key="4">
    <source>
        <dbReference type="ARBA" id="ARBA00022679"/>
    </source>
</evidence>
<evidence type="ECO:0000256" key="9">
    <source>
        <dbReference type="PIRSR" id="PIRSR600101-1"/>
    </source>
</evidence>
<dbReference type="PANTHER" id="PTHR43199:SF1">
    <property type="entry name" value="GLUTATHIONE HYDROLASE PROENZYME"/>
    <property type="match status" value="1"/>
</dbReference>
<dbReference type="Gene3D" id="3.60.20.40">
    <property type="match status" value="1"/>
</dbReference>
<keyword evidence="4 11" id="KW-0808">Transferase</keyword>
<dbReference type="GO" id="GO:0103068">
    <property type="term" value="F:leukotriene C4 gamma-glutamyl transferase activity"/>
    <property type="evidence" value="ECO:0007669"/>
    <property type="project" value="UniProtKB-EC"/>
</dbReference>
<dbReference type="GO" id="GO:0006750">
    <property type="term" value="P:glutathione biosynthetic process"/>
    <property type="evidence" value="ECO:0007669"/>
    <property type="project" value="UniProtKB-KW"/>
</dbReference>
<dbReference type="InterPro" id="IPR043138">
    <property type="entry name" value="GGT_lsub"/>
</dbReference>
<dbReference type="GO" id="GO:0036374">
    <property type="term" value="F:glutathione hydrolase activity"/>
    <property type="evidence" value="ECO:0007669"/>
    <property type="project" value="UniProtKB-UniRule"/>
</dbReference>